<evidence type="ECO:0000256" key="8">
    <source>
        <dbReference type="ARBA" id="ARBA00022622"/>
    </source>
</evidence>
<evidence type="ECO:0000256" key="13">
    <source>
        <dbReference type="ARBA" id="ARBA00023136"/>
    </source>
</evidence>
<keyword evidence="19" id="KW-0624">Polysaccharide degradation</keyword>
<evidence type="ECO:0000256" key="22">
    <source>
        <dbReference type="SAM" id="MobiDB-lite"/>
    </source>
</evidence>
<evidence type="ECO:0000256" key="15">
    <source>
        <dbReference type="ARBA" id="ARBA00023277"/>
    </source>
</evidence>
<feature type="domain" description="NodB homology" evidence="23">
    <location>
        <begin position="169"/>
        <end position="365"/>
    </location>
</feature>
<dbReference type="GO" id="GO:0005886">
    <property type="term" value="C:plasma membrane"/>
    <property type="evidence" value="ECO:0007669"/>
    <property type="project" value="UniProtKB-SubCell"/>
</dbReference>
<dbReference type="GO" id="GO:0000272">
    <property type="term" value="P:polysaccharide catabolic process"/>
    <property type="evidence" value="ECO:0007669"/>
    <property type="project" value="UniProtKB-KW"/>
</dbReference>
<evidence type="ECO:0000256" key="11">
    <source>
        <dbReference type="ARBA" id="ARBA00022801"/>
    </source>
</evidence>
<sequence length="455" mass="48161">MHFSEQKKRLVVTLKLPLLLPSSFPPSIFPDMSPSRSAAVLLALLAGSAWAQTPTNEASEAGLTDPATECTPANNFAPVAAAVASSAFPSIWLPVQSLLPNDSEGAAKFAAMSGSIPNIAPKGVLGVLNETIEDTYPASDPDCWWTVATCVTPKAPGVNPDIASVPEPNTLGYGFDDGPNCSHNAFYDFLSEQKQKATMYYIGSNVIDWPYQAQRAIADGHEICVHTWSHRMMTAFTNEQAFGELWYTMQAIKLVTGVTPTCWRPPLGDVDDRIRYIAQQLGLFTVLWKYNSNDWEVSAGSATPAQVQANYNALVADAQSGAFDTVGAIILTHELNNYTMQTAIDNYKNLSAAFKHIVPVGVALNQTQPYVESNYTQQTFEQYINNEAATPGNSTGSDAGTGTAAAPGSSSTGSGSKSGSASSGEATGSSSAVSVRSFSLTSVVLGLCGIVACLV</sequence>
<evidence type="ECO:0000256" key="9">
    <source>
        <dbReference type="ARBA" id="ARBA00022723"/>
    </source>
</evidence>
<dbReference type="FunFam" id="3.20.20.370:FF:000004">
    <property type="entry name" value="Related to Chitin deacetylase"/>
    <property type="match status" value="1"/>
</dbReference>
<keyword evidence="18" id="KW-0961">Cell wall biogenesis/degradation</keyword>
<keyword evidence="8" id="KW-0336">GPI-anchor</keyword>
<evidence type="ECO:0000256" key="16">
    <source>
        <dbReference type="ARBA" id="ARBA00023285"/>
    </source>
</evidence>
<dbReference type="EMBL" id="JACAZE010000003">
    <property type="protein sequence ID" value="KAF7319111.1"/>
    <property type="molecule type" value="Genomic_DNA"/>
</dbReference>
<dbReference type="GO" id="GO:0046872">
    <property type="term" value="F:metal ion binding"/>
    <property type="evidence" value="ECO:0007669"/>
    <property type="project" value="UniProtKB-KW"/>
</dbReference>
<evidence type="ECO:0000256" key="12">
    <source>
        <dbReference type="ARBA" id="ARBA00023024"/>
    </source>
</evidence>
<dbReference type="Gene3D" id="3.20.20.370">
    <property type="entry name" value="Glycoside hydrolase/deacetylase"/>
    <property type="match status" value="1"/>
</dbReference>
<evidence type="ECO:0000256" key="21">
    <source>
        <dbReference type="ARBA" id="ARBA00048494"/>
    </source>
</evidence>
<dbReference type="GO" id="GO:0098552">
    <property type="term" value="C:side of membrane"/>
    <property type="evidence" value="ECO:0007669"/>
    <property type="project" value="UniProtKB-KW"/>
</dbReference>
<evidence type="ECO:0000256" key="17">
    <source>
        <dbReference type="ARBA" id="ARBA00023288"/>
    </source>
</evidence>
<dbReference type="PROSITE" id="PS51677">
    <property type="entry name" value="NODB"/>
    <property type="match status" value="1"/>
</dbReference>
<evidence type="ECO:0000256" key="1">
    <source>
        <dbReference type="ARBA" id="ARBA00001941"/>
    </source>
</evidence>
<dbReference type="Pfam" id="PF01522">
    <property type="entry name" value="Polysacc_deac_1"/>
    <property type="match status" value="1"/>
</dbReference>
<evidence type="ECO:0000256" key="18">
    <source>
        <dbReference type="ARBA" id="ARBA00023316"/>
    </source>
</evidence>
<protein>
    <recommendedName>
        <fullName evidence="20">chitin deacetylase</fullName>
        <ecNumber evidence="20">3.5.1.41</ecNumber>
    </recommendedName>
</protein>
<evidence type="ECO:0000256" key="4">
    <source>
        <dbReference type="ARBA" id="ARBA00010973"/>
    </source>
</evidence>
<keyword evidence="7" id="KW-0964">Secreted</keyword>
<dbReference type="InterPro" id="IPR050248">
    <property type="entry name" value="Polysacc_deacetylase_ArnD"/>
</dbReference>
<dbReference type="GO" id="GO:0009272">
    <property type="term" value="P:fungal-type cell wall biogenesis"/>
    <property type="evidence" value="ECO:0007669"/>
    <property type="project" value="UniProtKB-ARBA"/>
</dbReference>
<dbReference type="InterPro" id="IPR011330">
    <property type="entry name" value="Glyco_hydro/deAcase_b/a-brl"/>
</dbReference>
<comment type="caution">
    <text evidence="24">The sequence shown here is derived from an EMBL/GenBank/DDBJ whole genome shotgun (WGS) entry which is preliminary data.</text>
</comment>
<dbReference type="PANTHER" id="PTHR10587">
    <property type="entry name" value="GLYCOSYL TRANSFERASE-RELATED"/>
    <property type="match status" value="1"/>
</dbReference>
<dbReference type="SUPFAM" id="SSF88713">
    <property type="entry name" value="Glycoside hydrolase/deacetylase"/>
    <property type="match status" value="1"/>
</dbReference>
<keyword evidence="14" id="KW-0325">Glycoprotein</keyword>
<dbReference type="InterPro" id="IPR002509">
    <property type="entry name" value="NODB_dom"/>
</dbReference>
<evidence type="ECO:0000256" key="7">
    <source>
        <dbReference type="ARBA" id="ARBA00022525"/>
    </source>
</evidence>
<feature type="region of interest" description="Disordered" evidence="22">
    <location>
        <begin position="387"/>
        <end position="428"/>
    </location>
</feature>
<dbReference type="AlphaFoldDB" id="A0A8H6WJD5"/>
<evidence type="ECO:0000259" key="23">
    <source>
        <dbReference type="PROSITE" id="PS51677"/>
    </source>
</evidence>
<proteinExistence type="inferred from homology"/>
<comment type="subcellular location">
    <subcellularLocation>
        <location evidence="3">Cell membrane</location>
        <topology evidence="3">Lipid-anchor</topology>
        <topology evidence="3">GPI-anchor</topology>
    </subcellularLocation>
    <subcellularLocation>
        <location evidence="2">Secreted</location>
        <location evidence="2">Cell wall</location>
    </subcellularLocation>
</comment>
<evidence type="ECO:0000313" key="24">
    <source>
        <dbReference type="EMBL" id="KAF7319111.1"/>
    </source>
</evidence>
<dbReference type="GO" id="GO:0071555">
    <property type="term" value="P:cell wall organization"/>
    <property type="evidence" value="ECO:0007669"/>
    <property type="project" value="UniProtKB-KW"/>
</dbReference>
<keyword evidence="17" id="KW-0449">Lipoprotein</keyword>
<keyword evidence="6" id="KW-0134">Cell wall</keyword>
<evidence type="ECO:0000256" key="2">
    <source>
        <dbReference type="ARBA" id="ARBA00004191"/>
    </source>
</evidence>
<dbReference type="EC" id="3.5.1.41" evidence="20"/>
<organism evidence="24 25">
    <name type="scientific">Mycena chlorophos</name>
    <name type="common">Agaric fungus</name>
    <name type="synonym">Agaricus chlorophos</name>
    <dbReference type="NCBI Taxonomy" id="658473"/>
    <lineage>
        <taxon>Eukaryota</taxon>
        <taxon>Fungi</taxon>
        <taxon>Dikarya</taxon>
        <taxon>Basidiomycota</taxon>
        <taxon>Agaricomycotina</taxon>
        <taxon>Agaricomycetes</taxon>
        <taxon>Agaricomycetidae</taxon>
        <taxon>Agaricales</taxon>
        <taxon>Marasmiineae</taxon>
        <taxon>Mycenaceae</taxon>
        <taxon>Mycena</taxon>
    </lineage>
</organism>
<keyword evidence="13" id="KW-0472">Membrane</keyword>
<keyword evidence="16" id="KW-0170">Cobalt</keyword>
<keyword evidence="12" id="KW-0146">Chitin degradation</keyword>
<dbReference type="Proteomes" id="UP000613580">
    <property type="component" value="Unassembled WGS sequence"/>
</dbReference>
<name>A0A8H6WJD5_MYCCL</name>
<comment type="similarity">
    <text evidence="4">Belongs to the polysaccharide deacetylase family.</text>
</comment>
<dbReference type="PANTHER" id="PTHR10587:SF98">
    <property type="entry name" value="CHITIN DEACETYLASE"/>
    <property type="match status" value="1"/>
</dbReference>
<keyword evidence="5" id="KW-1003">Cell membrane</keyword>
<feature type="compositionally biased region" description="Low complexity" evidence="22">
    <location>
        <begin position="392"/>
        <end position="428"/>
    </location>
</feature>
<evidence type="ECO:0000256" key="19">
    <source>
        <dbReference type="ARBA" id="ARBA00023326"/>
    </source>
</evidence>
<comment type="catalytic activity">
    <reaction evidence="21">
        <text>[(1-&gt;4)-N-acetyl-beta-D-glucosaminyl](n) + n H2O = chitosan + n acetate</text>
        <dbReference type="Rhea" id="RHEA:10464"/>
        <dbReference type="Rhea" id="RHEA-COMP:9593"/>
        <dbReference type="Rhea" id="RHEA-COMP:9597"/>
        <dbReference type="ChEBI" id="CHEBI:15377"/>
        <dbReference type="ChEBI" id="CHEBI:17029"/>
        <dbReference type="ChEBI" id="CHEBI:30089"/>
        <dbReference type="ChEBI" id="CHEBI:57704"/>
        <dbReference type="EC" id="3.5.1.41"/>
    </reaction>
    <physiologicalReaction direction="left-to-right" evidence="21">
        <dbReference type="Rhea" id="RHEA:10465"/>
    </physiologicalReaction>
</comment>
<evidence type="ECO:0000256" key="14">
    <source>
        <dbReference type="ARBA" id="ARBA00023180"/>
    </source>
</evidence>
<evidence type="ECO:0000256" key="10">
    <source>
        <dbReference type="ARBA" id="ARBA00022729"/>
    </source>
</evidence>
<evidence type="ECO:0000313" key="25">
    <source>
        <dbReference type="Proteomes" id="UP000613580"/>
    </source>
</evidence>
<keyword evidence="25" id="KW-1185">Reference proteome</keyword>
<keyword evidence="9" id="KW-0479">Metal-binding</keyword>
<gene>
    <name evidence="24" type="ORF">HMN09_00247400</name>
</gene>
<evidence type="ECO:0000256" key="5">
    <source>
        <dbReference type="ARBA" id="ARBA00022475"/>
    </source>
</evidence>
<evidence type="ECO:0000256" key="6">
    <source>
        <dbReference type="ARBA" id="ARBA00022512"/>
    </source>
</evidence>
<dbReference type="GO" id="GO:0004099">
    <property type="term" value="F:chitin deacetylase activity"/>
    <property type="evidence" value="ECO:0007669"/>
    <property type="project" value="UniProtKB-EC"/>
</dbReference>
<reference evidence="24" key="1">
    <citation type="submission" date="2020-05" db="EMBL/GenBank/DDBJ databases">
        <title>Mycena genomes resolve the evolution of fungal bioluminescence.</title>
        <authorList>
            <person name="Tsai I.J."/>
        </authorList>
    </citation>
    <scope>NUCLEOTIDE SEQUENCE</scope>
    <source>
        <strain evidence="24">110903Hualien_Pintung</strain>
    </source>
</reference>
<dbReference type="GO" id="GO:0006032">
    <property type="term" value="P:chitin catabolic process"/>
    <property type="evidence" value="ECO:0007669"/>
    <property type="project" value="UniProtKB-KW"/>
</dbReference>
<dbReference type="OrthoDB" id="407355at2759"/>
<evidence type="ECO:0000256" key="3">
    <source>
        <dbReference type="ARBA" id="ARBA00004609"/>
    </source>
</evidence>
<comment type="cofactor">
    <cofactor evidence="1">
        <name>Co(2+)</name>
        <dbReference type="ChEBI" id="CHEBI:48828"/>
    </cofactor>
</comment>
<keyword evidence="11" id="KW-0378">Hydrolase</keyword>
<evidence type="ECO:0000256" key="20">
    <source>
        <dbReference type="ARBA" id="ARBA00024056"/>
    </source>
</evidence>
<keyword evidence="15" id="KW-0119">Carbohydrate metabolism</keyword>
<keyword evidence="10" id="KW-0732">Signal</keyword>
<accession>A0A8H6WJD5</accession>